<name>A0A0F9NG86_9ZZZZ</name>
<sequence length="67" mass="7730">MKLLLILLICTLYAPVELTRVIINWGLSGKFLFEIVFMWLFYTIGVTFVAVASRRSIRKHIKGCLIV</sequence>
<keyword evidence="1" id="KW-1133">Transmembrane helix</keyword>
<protein>
    <submittedName>
        <fullName evidence="2">Uncharacterized protein</fullName>
    </submittedName>
</protein>
<reference evidence="2" key="1">
    <citation type="journal article" date="2015" name="Nature">
        <title>Complex archaea that bridge the gap between prokaryotes and eukaryotes.</title>
        <authorList>
            <person name="Spang A."/>
            <person name="Saw J.H."/>
            <person name="Jorgensen S.L."/>
            <person name="Zaremba-Niedzwiedzka K."/>
            <person name="Martijn J."/>
            <person name="Lind A.E."/>
            <person name="van Eijk R."/>
            <person name="Schleper C."/>
            <person name="Guy L."/>
            <person name="Ettema T.J."/>
        </authorList>
    </citation>
    <scope>NUCLEOTIDE SEQUENCE</scope>
</reference>
<evidence type="ECO:0000256" key="1">
    <source>
        <dbReference type="SAM" id="Phobius"/>
    </source>
</evidence>
<keyword evidence="1" id="KW-0812">Transmembrane</keyword>
<gene>
    <name evidence="2" type="ORF">LCGC14_0970710</name>
</gene>
<dbReference type="AlphaFoldDB" id="A0A0F9NG86"/>
<proteinExistence type="predicted"/>
<accession>A0A0F9NG86</accession>
<dbReference type="EMBL" id="LAZR01003568">
    <property type="protein sequence ID" value="KKN16954.1"/>
    <property type="molecule type" value="Genomic_DNA"/>
</dbReference>
<feature type="transmembrane region" description="Helical" evidence="1">
    <location>
        <begin position="35"/>
        <end position="52"/>
    </location>
</feature>
<evidence type="ECO:0000313" key="2">
    <source>
        <dbReference type="EMBL" id="KKN16954.1"/>
    </source>
</evidence>
<comment type="caution">
    <text evidence="2">The sequence shown here is derived from an EMBL/GenBank/DDBJ whole genome shotgun (WGS) entry which is preliminary data.</text>
</comment>
<keyword evidence="1" id="KW-0472">Membrane</keyword>
<organism evidence="2">
    <name type="scientific">marine sediment metagenome</name>
    <dbReference type="NCBI Taxonomy" id="412755"/>
    <lineage>
        <taxon>unclassified sequences</taxon>
        <taxon>metagenomes</taxon>
        <taxon>ecological metagenomes</taxon>
    </lineage>
</organism>